<dbReference type="Proteomes" id="UP000510821">
    <property type="component" value="Chromosome"/>
</dbReference>
<evidence type="ECO:0000313" key="4">
    <source>
        <dbReference type="Proteomes" id="UP000510821"/>
    </source>
</evidence>
<reference evidence="4" key="1">
    <citation type="submission" date="2020-07" db="EMBL/GenBank/DDBJ databases">
        <title>Metabolic diversity and evolutionary history of the archaeal phylum ###Micrarchaeota### uncovered from a freshwater lake metagenome.</title>
        <authorList>
            <person name="Kadnikov V.V."/>
            <person name="Savvichev A.S."/>
            <person name="Mardanov A.V."/>
            <person name="Beletsky A.V."/>
            <person name="Chupakov A.V."/>
            <person name="Kokryatskaya N.M."/>
            <person name="Pimenov N.V."/>
            <person name="Ravin N.V."/>
        </authorList>
    </citation>
    <scope>NUCLEOTIDE SEQUENCE [LARGE SCALE GENOMIC DNA]</scope>
</reference>
<evidence type="ECO:0000259" key="2">
    <source>
        <dbReference type="Pfam" id="PF13192"/>
    </source>
</evidence>
<dbReference type="AlphaFoldDB" id="A0A7D6BG36"/>
<evidence type="ECO:0000256" key="1">
    <source>
        <dbReference type="ARBA" id="ARBA00007787"/>
    </source>
</evidence>
<feature type="domain" description="Thioredoxin-like fold" evidence="2">
    <location>
        <begin position="6"/>
        <end position="82"/>
    </location>
</feature>
<dbReference type="KEGG" id="flt:Sv326_0985"/>
<gene>
    <name evidence="3" type="ORF">Sv326_0985</name>
</gene>
<organism evidence="3 4">
    <name type="scientific">Fermentimicrarchaeum limneticum</name>
    <dbReference type="NCBI Taxonomy" id="2795018"/>
    <lineage>
        <taxon>Archaea</taxon>
        <taxon>Candidatus Micrarchaeota</taxon>
        <taxon>Candidatus Fermentimicrarchaeales</taxon>
        <taxon>Candidatus Fermentimicrarchaeaceae</taxon>
        <taxon>Candidatus Fermentimicrarchaeum</taxon>
    </lineage>
</organism>
<protein>
    <recommendedName>
        <fullName evidence="2">Thioredoxin-like fold domain-containing protein</fullName>
    </recommendedName>
</protein>
<accession>A0A7D6BG36</accession>
<sequence>MDPIFIEVITSPNCPHSPKALKVAREIITKCKFPVILQESSIITEEGQIRAYEFNVDSTPAILINGRVAFVGVPTADELRNAVMEVKEKEEDRNTYFF</sequence>
<dbReference type="Pfam" id="PF13192">
    <property type="entry name" value="Thioredoxin_3"/>
    <property type="match status" value="1"/>
</dbReference>
<dbReference type="EMBL" id="CP058998">
    <property type="protein sequence ID" value="QLJ53160.1"/>
    <property type="molecule type" value="Genomic_DNA"/>
</dbReference>
<proteinExistence type="inferred from homology"/>
<comment type="similarity">
    <text evidence="1">Belongs to the glutaredoxin family.</text>
</comment>
<dbReference type="InterPro" id="IPR036249">
    <property type="entry name" value="Thioredoxin-like_sf"/>
</dbReference>
<dbReference type="Gene3D" id="3.40.30.10">
    <property type="entry name" value="Glutaredoxin"/>
    <property type="match status" value="1"/>
</dbReference>
<evidence type="ECO:0000313" key="3">
    <source>
        <dbReference type="EMBL" id="QLJ53160.1"/>
    </source>
</evidence>
<dbReference type="InterPro" id="IPR012336">
    <property type="entry name" value="Thioredoxin-like_fold"/>
</dbReference>
<dbReference type="SUPFAM" id="SSF52833">
    <property type="entry name" value="Thioredoxin-like"/>
    <property type="match status" value="1"/>
</dbReference>
<name>A0A7D6BG36_FERL1</name>